<proteinExistence type="predicted"/>
<accession>F9NTS6</accession>
<comment type="caution">
    <text evidence="1">The sequence shown here is derived from an EMBL/GenBank/DDBJ whole genome shotgun (WGS) entry which is preliminary data.</text>
</comment>
<dbReference type="STRING" id="1574624.GCA_001642025_00371"/>
<evidence type="ECO:0000313" key="2">
    <source>
        <dbReference type="Proteomes" id="UP000007832"/>
    </source>
</evidence>
<dbReference type="EMBL" id="AFUN01000007">
    <property type="protein sequence ID" value="EGR97596.1"/>
    <property type="molecule type" value="Genomic_DNA"/>
</dbReference>
<dbReference type="AlphaFoldDB" id="F9NTS6"/>
<name>F9NTS6_9ACTN</name>
<sequence>MRLHLQAHRLTVETVIRTSPSADGFRVNHEPIYKRIYAHSAACTNAVSVLIQPARAKRTH</sequence>
<dbReference type="Proteomes" id="UP000007832">
    <property type="component" value="Unassembled WGS sequence"/>
</dbReference>
<evidence type="ECO:0000313" key="1">
    <source>
        <dbReference type="EMBL" id="EGR97596.1"/>
    </source>
</evidence>
<gene>
    <name evidence="1" type="ORF">HMPREF1162_0451</name>
</gene>
<organism evidence="1 2">
    <name type="scientific">[Propionibacterium] namnetense SK182B-JCVI</name>
    <dbReference type="NCBI Taxonomy" id="1051006"/>
    <lineage>
        <taxon>Bacteria</taxon>
        <taxon>Bacillati</taxon>
        <taxon>Actinomycetota</taxon>
        <taxon>Actinomycetes</taxon>
        <taxon>Propionibacteriales</taxon>
        <taxon>Propionibacteriaceae</taxon>
        <taxon>Cutibacterium</taxon>
    </lineage>
</organism>
<reference evidence="1 2" key="1">
    <citation type="submission" date="2011-07" db="EMBL/GenBank/DDBJ databases">
        <title>Genome Sequence of Propionibacterium acnes SK182B-JCVI.</title>
        <authorList>
            <person name="Durkin A.S."/>
            <person name="Madupu R."/>
            <person name="Hostetler J."/>
            <person name="Radune D."/>
            <person name="Torralba M."/>
            <person name="Methe B."/>
            <person name="Sutton G."/>
            <person name="Strausberg R.L."/>
            <person name="Nelson K.E."/>
        </authorList>
    </citation>
    <scope>NUCLEOTIDE SEQUENCE [LARGE SCALE GENOMIC DNA]</scope>
    <source>
        <strain evidence="1 2">SK182B-JCVI</strain>
    </source>
</reference>
<protein>
    <submittedName>
        <fullName evidence="1">Uncharacterized protein</fullName>
    </submittedName>
</protein>